<dbReference type="PANTHER" id="PTHR47707">
    <property type="entry name" value="8-OXO-DGTP DIPHOSPHATASE"/>
    <property type="match status" value="1"/>
</dbReference>
<keyword evidence="6" id="KW-0227">DNA damage</keyword>
<feature type="binding site" evidence="12">
    <location>
        <position position="20"/>
    </location>
    <ligand>
        <name>8-oxo-dGTP</name>
        <dbReference type="ChEBI" id="CHEBI:77896"/>
    </ligand>
</feature>
<evidence type="ECO:0000313" key="16">
    <source>
        <dbReference type="Proteomes" id="UP000184196"/>
    </source>
</evidence>
<comment type="cofactor">
    <cofactor evidence="1 13">
        <name>Mg(2+)</name>
        <dbReference type="ChEBI" id="CHEBI:18420"/>
    </cofactor>
</comment>
<evidence type="ECO:0000259" key="14">
    <source>
        <dbReference type="PROSITE" id="PS51462"/>
    </source>
</evidence>
<dbReference type="Gene3D" id="3.90.79.10">
    <property type="entry name" value="Nucleoside Triphosphate Pyrophosphohydrolase"/>
    <property type="match status" value="1"/>
</dbReference>
<proteinExistence type="inferred from homology"/>
<dbReference type="InterPro" id="IPR003561">
    <property type="entry name" value="Mutator_MutT"/>
</dbReference>
<keyword evidence="5 13" id="KW-0479">Metal-binding</keyword>
<accession>A0A1M4ZJW8</accession>
<evidence type="ECO:0000256" key="12">
    <source>
        <dbReference type="PIRSR" id="PIRSR603561-1"/>
    </source>
</evidence>
<dbReference type="OrthoDB" id="9810648at2"/>
<dbReference type="InterPro" id="IPR000086">
    <property type="entry name" value="NUDIX_hydrolase_dom"/>
</dbReference>
<keyword evidence="3" id="KW-0515">Mutator protein</keyword>
<dbReference type="InterPro" id="IPR015797">
    <property type="entry name" value="NUDIX_hydrolase-like_dom_sf"/>
</dbReference>
<evidence type="ECO:0000256" key="10">
    <source>
        <dbReference type="ARBA" id="ARBA00035861"/>
    </source>
</evidence>
<sequence>MIKVTAAILIKDGRVLIAKRKANDKLANKWEFPGGKIEAGESPEECLRREMREEFQVEITVGEFFGESIYRYDHTTVHLLAYLAHLEKGELKPTSHAEYRWVSADELDKYDFAPADKPFVEKIQSSRVIE</sequence>
<dbReference type="Pfam" id="PF00293">
    <property type="entry name" value="NUDIX"/>
    <property type="match status" value="1"/>
</dbReference>
<feature type="domain" description="Nudix hydrolase" evidence="14">
    <location>
        <begin position="1"/>
        <end position="125"/>
    </location>
</feature>
<organism evidence="15 16">
    <name type="scientific">Desulfofundulus australicus DSM 11792</name>
    <dbReference type="NCBI Taxonomy" id="1121425"/>
    <lineage>
        <taxon>Bacteria</taxon>
        <taxon>Bacillati</taxon>
        <taxon>Bacillota</taxon>
        <taxon>Clostridia</taxon>
        <taxon>Eubacteriales</taxon>
        <taxon>Peptococcaceae</taxon>
        <taxon>Desulfofundulus</taxon>
    </lineage>
</organism>
<feature type="binding site" evidence="13">
    <location>
        <position position="54"/>
    </location>
    <ligand>
        <name>Mg(2+)</name>
        <dbReference type="ChEBI" id="CHEBI:18420"/>
    </ligand>
</feature>
<evidence type="ECO:0000256" key="4">
    <source>
        <dbReference type="ARBA" id="ARBA00022705"/>
    </source>
</evidence>
<dbReference type="EC" id="3.6.1.55" evidence="11"/>
<name>A0A1M4ZJW8_9FIRM</name>
<evidence type="ECO:0000313" key="15">
    <source>
        <dbReference type="EMBL" id="SHF18343.1"/>
    </source>
</evidence>
<dbReference type="GO" id="GO:0035539">
    <property type="term" value="F:8-oxo-7,8-dihydrodeoxyguanosine triphosphate pyrophosphatase activity"/>
    <property type="evidence" value="ECO:0007669"/>
    <property type="project" value="UniProtKB-EC"/>
</dbReference>
<dbReference type="AlphaFoldDB" id="A0A1M4ZJW8"/>
<evidence type="ECO:0000256" key="3">
    <source>
        <dbReference type="ARBA" id="ARBA00022457"/>
    </source>
</evidence>
<dbReference type="GO" id="GO:0044715">
    <property type="term" value="F:8-oxo-dGDP phosphatase activity"/>
    <property type="evidence" value="ECO:0007669"/>
    <property type="project" value="TreeGrafter"/>
</dbReference>
<dbReference type="GO" id="GO:0044716">
    <property type="term" value="F:8-oxo-GDP phosphatase activity"/>
    <property type="evidence" value="ECO:0007669"/>
    <property type="project" value="TreeGrafter"/>
</dbReference>
<evidence type="ECO:0000256" key="11">
    <source>
        <dbReference type="ARBA" id="ARBA00038905"/>
    </source>
</evidence>
<keyword evidence="9" id="KW-0234">DNA repair</keyword>
<dbReference type="NCBIfam" id="TIGR00586">
    <property type="entry name" value="mutt"/>
    <property type="match status" value="1"/>
</dbReference>
<dbReference type="InterPro" id="IPR047127">
    <property type="entry name" value="MutT-like"/>
</dbReference>
<evidence type="ECO:0000256" key="9">
    <source>
        <dbReference type="ARBA" id="ARBA00023204"/>
    </source>
</evidence>
<evidence type="ECO:0000256" key="7">
    <source>
        <dbReference type="ARBA" id="ARBA00022801"/>
    </source>
</evidence>
<keyword evidence="16" id="KW-1185">Reference proteome</keyword>
<dbReference type="GO" id="GO:0046872">
    <property type="term" value="F:metal ion binding"/>
    <property type="evidence" value="ECO:0007669"/>
    <property type="project" value="UniProtKB-KW"/>
</dbReference>
<feature type="binding site" evidence="13">
    <location>
        <position position="34"/>
    </location>
    <ligand>
        <name>Mg(2+)</name>
        <dbReference type="ChEBI" id="CHEBI:18420"/>
    </ligand>
</feature>
<dbReference type="InterPro" id="IPR020476">
    <property type="entry name" value="Nudix_hydrolase"/>
</dbReference>
<evidence type="ECO:0000256" key="13">
    <source>
        <dbReference type="PIRSR" id="PIRSR603561-2"/>
    </source>
</evidence>
<dbReference type="GO" id="GO:0008413">
    <property type="term" value="F:8-oxo-7,8-dihydroguanosine triphosphate pyrophosphatase activity"/>
    <property type="evidence" value="ECO:0007669"/>
    <property type="project" value="InterPro"/>
</dbReference>
<protein>
    <recommendedName>
        <fullName evidence="11">8-oxo-dGTP diphosphatase</fullName>
        <ecNumber evidence="11">3.6.1.55</ecNumber>
    </recommendedName>
</protein>
<evidence type="ECO:0000256" key="8">
    <source>
        <dbReference type="ARBA" id="ARBA00022842"/>
    </source>
</evidence>
<evidence type="ECO:0000256" key="6">
    <source>
        <dbReference type="ARBA" id="ARBA00022763"/>
    </source>
</evidence>
<dbReference type="SUPFAM" id="SSF55811">
    <property type="entry name" value="Nudix"/>
    <property type="match status" value="1"/>
</dbReference>
<reference evidence="16" key="1">
    <citation type="submission" date="2016-11" db="EMBL/GenBank/DDBJ databases">
        <authorList>
            <person name="Varghese N."/>
            <person name="Submissions S."/>
        </authorList>
    </citation>
    <scope>NUCLEOTIDE SEQUENCE [LARGE SCALE GENOMIC DNA]</scope>
    <source>
        <strain evidence="16">DSM 11792</strain>
    </source>
</reference>
<dbReference type="PANTHER" id="PTHR47707:SF1">
    <property type="entry name" value="NUDIX HYDROLASE FAMILY PROTEIN"/>
    <property type="match status" value="1"/>
</dbReference>
<dbReference type="RefSeq" id="WP_073165036.1">
    <property type="nucleotide sequence ID" value="NZ_FQUW01000017.1"/>
</dbReference>
<evidence type="ECO:0000256" key="1">
    <source>
        <dbReference type="ARBA" id="ARBA00001946"/>
    </source>
</evidence>
<keyword evidence="4" id="KW-0235">DNA replication</keyword>
<dbReference type="CDD" id="cd03425">
    <property type="entry name" value="NUDIX_MutT_NudA_like"/>
    <property type="match status" value="1"/>
</dbReference>
<comment type="catalytic activity">
    <reaction evidence="10">
        <text>8-oxo-dGTP + H2O = 8-oxo-dGMP + diphosphate + H(+)</text>
        <dbReference type="Rhea" id="RHEA:31575"/>
        <dbReference type="ChEBI" id="CHEBI:15377"/>
        <dbReference type="ChEBI" id="CHEBI:15378"/>
        <dbReference type="ChEBI" id="CHEBI:33019"/>
        <dbReference type="ChEBI" id="CHEBI:63224"/>
        <dbReference type="ChEBI" id="CHEBI:77896"/>
        <dbReference type="EC" id="3.6.1.55"/>
    </reaction>
</comment>
<dbReference type="GO" id="GO:0006260">
    <property type="term" value="P:DNA replication"/>
    <property type="evidence" value="ECO:0007669"/>
    <property type="project" value="UniProtKB-KW"/>
</dbReference>
<evidence type="ECO:0000256" key="5">
    <source>
        <dbReference type="ARBA" id="ARBA00022723"/>
    </source>
</evidence>
<evidence type="ECO:0000256" key="2">
    <source>
        <dbReference type="ARBA" id="ARBA00005582"/>
    </source>
</evidence>
<comment type="similarity">
    <text evidence="2">Belongs to the Nudix hydrolase family.</text>
</comment>
<keyword evidence="8 13" id="KW-0460">Magnesium</keyword>
<dbReference type="PRINTS" id="PR00502">
    <property type="entry name" value="NUDIXFAMILY"/>
</dbReference>
<dbReference type="PROSITE" id="PS51462">
    <property type="entry name" value="NUDIX"/>
    <property type="match status" value="1"/>
</dbReference>
<dbReference type="Proteomes" id="UP000184196">
    <property type="component" value="Unassembled WGS sequence"/>
</dbReference>
<dbReference type="EMBL" id="FQUW01000017">
    <property type="protein sequence ID" value="SHF18343.1"/>
    <property type="molecule type" value="Genomic_DNA"/>
</dbReference>
<gene>
    <name evidence="15" type="ORF">SAMN02745218_01628</name>
</gene>
<dbReference type="GO" id="GO:0006281">
    <property type="term" value="P:DNA repair"/>
    <property type="evidence" value="ECO:0007669"/>
    <property type="project" value="UniProtKB-KW"/>
</dbReference>
<keyword evidence="7" id="KW-0378">Hydrolase</keyword>
<feature type="binding site" evidence="12">
    <location>
        <begin position="31"/>
        <end position="34"/>
    </location>
    <ligand>
        <name>8-oxo-dGTP</name>
        <dbReference type="ChEBI" id="CHEBI:77896"/>
    </ligand>
</feature>